<feature type="region of interest" description="Disordered" evidence="13">
    <location>
        <begin position="1"/>
        <end position="128"/>
    </location>
</feature>
<dbReference type="InterPro" id="IPR017441">
    <property type="entry name" value="Protein_kinase_ATP_BS"/>
</dbReference>
<evidence type="ECO:0000256" key="2">
    <source>
        <dbReference type="ARBA" id="ARBA00010791"/>
    </source>
</evidence>
<feature type="compositionally biased region" description="Polar residues" evidence="13">
    <location>
        <begin position="1112"/>
        <end position="1124"/>
    </location>
</feature>
<feature type="compositionally biased region" description="Acidic residues" evidence="13">
    <location>
        <begin position="1038"/>
        <end position="1047"/>
    </location>
</feature>
<evidence type="ECO:0000256" key="1">
    <source>
        <dbReference type="ARBA" id="ARBA00004266"/>
    </source>
</evidence>
<reference evidence="15" key="1">
    <citation type="submission" date="2023-03" db="EMBL/GenBank/DDBJ databases">
        <title>Complete genome of Cladonia borealis.</title>
        <authorList>
            <person name="Park H."/>
        </authorList>
    </citation>
    <scope>NUCLEOTIDE SEQUENCE</scope>
    <source>
        <strain evidence="15">ANT050790</strain>
    </source>
</reference>
<comment type="caution">
    <text evidence="15">The sequence shown here is derived from an EMBL/GenBank/DDBJ whole genome shotgun (WGS) entry which is preliminary data.</text>
</comment>
<comment type="catalytic activity">
    <reaction evidence="10">
        <text>L-threonyl-[protein] + ATP = O-phospho-L-threonyl-[protein] + ADP + H(+)</text>
        <dbReference type="Rhea" id="RHEA:46608"/>
        <dbReference type="Rhea" id="RHEA-COMP:11060"/>
        <dbReference type="Rhea" id="RHEA-COMP:11605"/>
        <dbReference type="ChEBI" id="CHEBI:15378"/>
        <dbReference type="ChEBI" id="CHEBI:30013"/>
        <dbReference type="ChEBI" id="CHEBI:30616"/>
        <dbReference type="ChEBI" id="CHEBI:61977"/>
        <dbReference type="ChEBI" id="CHEBI:456216"/>
        <dbReference type="EC" id="2.7.11.1"/>
    </reaction>
</comment>
<evidence type="ECO:0000256" key="10">
    <source>
        <dbReference type="ARBA" id="ARBA00047899"/>
    </source>
</evidence>
<dbReference type="EC" id="2.7.11.1" evidence="3"/>
<dbReference type="GO" id="GO:0005940">
    <property type="term" value="C:septin ring"/>
    <property type="evidence" value="ECO:0007669"/>
    <property type="project" value="UniProtKB-ARBA"/>
</dbReference>
<dbReference type="InterPro" id="IPR011009">
    <property type="entry name" value="Kinase-like_dom_sf"/>
</dbReference>
<keyword evidence="8" id="KW-0418">Kinase</keyword>
<organism evidence="15 16">
    <name type="scientific">Cladonia borealis</name>
    <dbReference type="NCBI Taxonomy" id="184061"/>
    <lineage>
        <taxon>Eukaryota</taxon>
        <taxon>Fungi</taxon>
        <taxon>Dikarya</taxon>
        <taxon>Ascomycota</taxon>
        <taxon>Pezizomycotina</taxon>
        <taxon>Lecanoromycetes</taxon>
        <taxon>OSLEUM clade</taxon>
        <taxon>Lecanoromycetidae</taxon>
        <taxon>Lecanorales</taxon>
        <taxon>Lecanorineae</taxon>
        <taxon>Cladoniaceae</taxon>
        <taxon>Cladonia</taxon>
    </lineage>
</organism>
<feature type="compositionally biased region" description="Basic and acidic residues" evidence="13">
    <location>
        <begin position="828"/>
        <end position="838"/>
    </location>
</feature>
<dbReference type="Gene3D" id="1.10.510.10">
    <property type="entry name" value="Transferase(Phosphotransferase) domain 1"/>
    <property type="match status" value="1"/>
</dbReference>
<feature type="region of interest" description="Disordered" evidence="13">
    <location>
        <begin position="919"/>
        <end position="1129"/>
    </location>
</feature>
<feature type="compositionally biased region" description="Basic residues" evidence="13">
    <location>
        <begin position="530"/>
        <end position="543"/>
    </location>
</feature>
<feature type="compositionally biased region" description="Basic and acidic residues" evidence="13">
    <location>
        <begin position="931"/>
        <end position="947"/>
    </location>
</feature>
<dbReference type="InterPro" id="IPR043024">
    <property type="entry name" value="KA1_sf_fungal"/>
</dbReference>
<proteinExistence type="inferred from homology"/>
<evidence type="ECO:0000313" key="16">
    <source>
        <dbReference type="Proteomes" id="UP001166286"/>
    </source>
</evidence>
<accession>A0AA39QSW0</accession>
<keyword evidence="5" id="KW-0597">Phosphoprotein</keyword>
<dbReference type="InterPro" id="IPR000719">
    <property type="entry name" value="Prot_kinase_dom"/>
</dbReference>
<evidence type="ECO:0000256" key="12">
    <source>
        <dbReference type="PROSITE-ProRule" id="PRU10141"/>
    </source>
</evidence>
<evidence type="ECO:0000256" key="3">
    <source>
        <dbReference type="ARBA" id="ARBA00012513"/>
    </source>
</evidence>
<dbReference type="GO" id="GO:0005935">
    <property type="term" value="C:cellular bud neck"/>
    <property type="evidence" value="ECO:0007669"/>
    <property type="project" value="UniProtKB-SubCell"/>
</dbReference>
<feature type="region of interest" description="Disordered" evidence="13">
    <location>
        <begin position="640"/>
        <end position="666"/>
    </location>
</feature>
<feature type="compositionally biased region" description="Basic and acidic residues" evidence="13">
    <location>
        <begin position="72"/>
        <end position="93"/>
    </location>
</feature>
<feature type="region of interest" description="Disordered" evidence="13">
    <location>
        <begin position="679"/>
        <end position="699"/>
    </location>
</feature>
<dbReference type="PANTHER" id="PTHR24346:SF110">
    <property type="entry name" value="NON-SPECIFIC SERINE_THREONINE PROTEIN KINASE"/>
    <property type="match status" value="1"/>
</dbReference>
<evidence type="ECO:0000256" key="5">
    <source>
        <dbReference type="ARBA" id="ARBA00022553"/>
    </source>
</evidence>
<dbReference type="CDD" id="cd14081">
    <property type="entry name" value="STKc_BRSK1_2"/>
    <property type="match status" value="1"/>
</dbReference>
<comment type="similarity">
    <text evidence="2">Belongs to the protein kinase superfamily. CAMK Ser/Thr protein kinase family. NIM1 subfamily.</text>
</comment>
<feature type="compositionally biased region" description="Low complexity" evidence="13">
    <location>
        <begin position="992"/>
        <end position="1006"/>
    </location>
</feature>
<dbReference type="GO" id="GO:0005524">
    <property type="term" value="F:ATP binding"/>
    <property type="evidence" value="ECO:0007669"/>
    <property type="project" value="UniProtKB-UniRule"/>
</dbReference>
<sequence length="1350" mass="151404">MDTNPVQQRSSSRRQRHPLADTSSWVNSQSSTPAPSCHAYPSTPPSLAITHHGSLAPGGNLQVRNKATPPAKAEDKRISAISSEDAHNSKRDSQISNSTNASGKSRRKTHVGPWRLGKTIGKGASGRVRKARHAYTGQDAAIKIVSKKSAELLRSTSLAVMDTMGLSGKRTIPLGIEREVVIMKLIEHPNIISLYDVWENRGELYLVLEYVEGGELFDHISSHIRLPEAEAIRIFRQMIAGLSYCHRFNICHRDLKPENILLDRNRNIKIVDFGMAALQPANKWLTTSCGSPHYASPEVIRAQKYQGDKADIWSCGVILYAMLTGTLPFDAAGDWHEVIEAVLAGNYEFPEGLSAEAEDLIVRMLQIDPKQRIPIKVMWQHPLLKKYERLDSLDANGMPYIGPAPPLTVNDCGKPIMHRNDIDDELLRNLQNLWHGVTEEELAQRLLSEVPNHEKVLYTKLLKFREEQLENYDGPPIMDYSTSDYHHSPPPQTIIRSPSTLGSLKATKENQIQSQYSLLDPNKPPPSRQTTKKSQSRSINRRHSAAETSSSYDPFNPSKAPITKGQADHARITVLRGASQTSSRQPSTRLGSRMSLRSQAIGRAQGADELYSIASSPPNMRMHSSGTSQLQRLMVDRRISRGSSRLTMASRRSRTSNSSATVLRGRTSASWKRNVSFVQAARRPSSGRHPRLRSQEHKTSLTLQERYANDLAKANALAEEEILRENSKGLDSTSISLRETPEPEHMHIVRSKKTPAVKPDKSANKRPRPSSYFRDDARIVSTEMEKLCDEAFNRSSVASTNATPTTTFTGESHHTSQDYSSQATSISVREDLKPVPPVRRDQAKEIQDYQHRPLPKPPATERVMGTEHLGSYTQRELAKTRDLLKKRAAESSMSPGYLDEIIAHLDRLMQPSAVRLSEAERRALSTPDPSIPRKDTFDSIMEKRDVNYRAASEPYKKGQPSHKGATIRLVDEARGGTPISPVKPLSIRKKSNSSTPSSGSPSRPLPTQRTFNNEDLYRPKPQRHHSAGLAIIDHQELDPIDEDEDKENFDPEDRNRTRYSDQLNAPKKRGWFRRNQAQQSTDKYKPPVPPTKDHHRADSQNSDTQDRKRRSNAPSEESQTSEPAKSSAKGRFFKIFTIKRDSKDSQKSRGDYNLDDTESIDTVGTTRNYNPQQAYMSGALVNASTQSVFKHGKNGSRDDNLISAPPVPRAIQPQHQNWLARFLRIKPAMHVMCFHVSKVRARKEVVNVFKDWRKFGMRDIVVDKAAGRVWARVDVKNSLHIPSLSLAAEFHTLLHRGRRANIAIARFTQEKGAKSSFERVVAALEDVLRSRGMVVEDAAVVRSMRIGAGM</sequence>
<keyword evidence="7 12" id="KW-0547">Nucleotide-binding</keyword>
<evidence type="ECO:0000259" key="14">
    <source>
        <dbReference type="PROSITE" id="PS50011"/>
    </source>
</evidence>
<feature type="domain" description="Protein kinase" evidence="14">
    <location>
        <begin position="114"/>
        <end position="384"/>
    </location>
</feature>
<dbReference type="InterPro" id="IPR031850">
    <property type="entry name" value="Fungal_KA1_dom"/>
</dbReference>
<keyword evidence="16" id="KW-1185">Reference proteome</keyword>
<evidence type="ECO:0000256" key="7">
    <source>
        <dbReference type="ARBA" id="ARBA00022741"/>
    </source>
</evidence>
<feature type="region of interest" description="Disordered" evidence="13">
    <location>
        <begin position="515"/>
        <end position="595"/>
    </location>
</feature>
<dbReference type="FunFam" id="1.10.510.10:FF:000394">
    <property type="entry name" value="Serine/threonine-protein kinase HSL1"/>
    <property type="match status" value="1"/>
</dbReference>
<feature type="compositionally biased region" description="Polar residues" evidence="13">
    <location>
        <begin position="21"/>
        <end position="34"/>
    </location>
</feature>
<evidence type="ECO:0000256" key="8">
    <source>
        <dbReference type="ARBA" id="ARBA00022777"/>
    </source>
</evidence>
<evidence type="ECO:0000256" key="11">
    <source>
        <dbReference type="ARBA" id="ARBA00048679"/>
    </source>
</evidence>
<dbReference type="PROSITE" id="PS00107">
    <property type="entry name" value="PROTEIN_KINASE_ATP"/>
    <property type="match status" value="1"/>
</dbReference>
<dbReference type="Pfam" id="PF00069">
    <property type="entry name" value="Pkinase"/>
    <property type="match status" value="1"/>
</dbReference>
<dbReference type="GO" id="GO:0035556">
    <property type="term" value="P:intracellular signal transduction"/>
    <property type="evidence" value="ECO:0007669"/>
    <property type="project" value="TreeGrafter"/>
</dbReference>
<name>A0AA39QSW0_9LECA</name>
<evidence type="ECO:0000256" key="4">
    <source>
        <dbReference type="ARBA" id="ARBA00022527"/>
    </source>
</evidence>
<feature type="compositionally biased region" description="Polar residues" evidence="13">
    <location>
        <begin position="578"/>
        <end position="595"/>
    </location>
</feature>
<comment type="subcellular location">
    <subcellularLocation>
        <location evidence="1">Bud neck</location>
    </subcellularLocation>
</comment>
<keyword evidence="4" id="KW-0723">Serine/threonine-protein kinase</keyword>
<gene>
    <name evidence="15" type="ORF">JMJ35_010314</name>
</gene>
<keyword evidence="6" id="KW-0808">Transferase</keyword>
<feature type="compositionally biased region" description="Polar residues" evidence="13">
    <location>
        <begin position="94"/>
        <end position="103"/>
    </location>
</feature>
<dbReference type="EMBL" id="JAFEKC020000024">
    <property type="protein sequence ID" value="KAK0507276.1"/>
    <property type="molecule type" value="Genomic_DNA"/>
</dbReference>
<feature type="compositionally biased region" description="Low complexity" evidence="13">
    <location>
        <begin position="800"/>
        <end position="809"/>
    </location>
</feature>
<keyword evidence="9 12" id="KW-0067">ATP-binding</keyword>
<feature type="region of interest" description="Disordered" evidence="13">
    <location>
        <begin position="475"/>
        <end position="498"/>
    </location>
</feature>
<evidence type="ECO:0000256" key="9">
    <source>
        <dbReference type="ARBA" id="ARBA00022840"/>
    </source>
</evidence>
<comment type="catalytic activity">
    <reaction evidence="11">
        <text>L-seryl-[protein] + ATP = O-phospho-L-seryl-[protein] + ADP + H(+)</text>
        <dbReference type="Rhea" id="RHEA:17989"/>
        <dbReference type="Rhea" id="RHEA-COMP:9863"/>
        <dbReference type="Rhea" id="RHEA-COMP:11604"/>
        <dbReference type="ChEBI" id="CHEBI:15378"/>
        <dbReference type="ChEBI" id="CHEBI:29999"/>
        <dbReference type="ChEBI" id="CHEBI:30616"/>
        <dbReference type="ChEBI" id="CHEBI:83421"/>
        <dbReference type="ChEBI" id="CHEBI:456216"/>
        <dbReference type="EC" id="2.7.11.1"/>
    </reaction>
</comment>
<feature type="region of interest" description="Disordered" evidence="13">
    <location>
        <begin position="800"/>
        <end position="838"/>
    </location>
</feature>
<dbReference type="PANTHER" id="PTHR24346">
    <property type="entry name" value="MAP/MICROTUBULE AFFINITY-REGULATING KINASE"/>
    <property type="match status" value="1"/>
</dbReference>
<feature type="compositionally biased region" description="Polar residues" evidence="13">
    <location>
        <begin position="817"/>
        <end position="827"/>
    </location>
</feature>
<feature type="compositionally biased region" description="Basic and acidic residues" evidence="13">
    <location>
        <begin position="1048"/>
        <end position="1059"/>
    </location>
</feature>
<dbReference type="Pfam" id="PF16797">
    <property type="entry name" value="Fungal_KA1"/>
    <property type="match status" value="1"/>
</dbReference>
<dbReference type="GO" id="GO:0004674">
    <property type="term" value="F:protein serine/threonine kinase activity"/>
    <property type="evidence" value="ECO:0007669"/>
    <property type="project" value="UniProtKB-KW"/>
</dbReference>
<evidence type="ECO:0000313" key="15">
    <source>
        <dbReference type="EMBL" id="KAK0507276.1"/>
    </source>
</evidence>
<dbReference type="SMART" id="SM00220">
    <property type="entry name" value="S_TKc"/>
    <property type="match status" value="1"/>
</dbReference>
<feature type="binding site" evidence="12">
    <location>
        <position position="143"/>
    </location>
    <ligand>
        <name>ATP</name>
        <dbReference type="ChEBI" id="CHEBI:30616"/>
    </ligand>
</feature>
<dbReference type="Gene3D" id="3.30.310.220">
    <property type="entry name" value="Fungal kinase associated-1 domain"/>
    <property type="match status" value="1"/>
</dbReference>
<dbReference type="SUPFAM" id="SSF56112">
    <property type="entry name" value="Protein kinase-like (PK-like)"/>
    <property type="match status" value="1"/>
</dbReference>
<dbReference type="PROSITE" id="PS50011">
    <property type="entry name" value="PROTEIN_KINASE_DOM"/>
    <property type="match status" value="1"/>
</dbReference>
<dbReference type="PROSITE" id="PS00108">
    <property type="entry name" value="PROTEIN_KINASE_ST"/>
    <property type="match status" value="1"/>
</dbReference>
<protein>
    <recommendedName>
        <fullName evidence="3">non-specific serine/threonine protein kinase</fullName>
        <ecNumber evidence="3">2.7.11.1</ecNumber>
    </recommendedName>
</protein>
<dbReference type="InterPro" id="IPR008271">
    <property type="entry name" value="Ser/Thr_kinase_AS"/>
</dbReference>
<dbReference type="Proteomes" id="UP001166286">
    <property type="component" value="Unassembled WGS sequence"/>
</dbReference>
<evidence type="ECO:0000256" key="6">
    <source>
        <dbReference type="ARBA" id="ARBA00022679"/>
    </source>
</evidence>
<feature type="region of interest" description="Disordered" evidence="13">
    <location>
        <begin position="732"/>
        <end position="771"/>
    </location>
</feature>
<evidence type="ECO:0000256" key="13">
    <source>
        <dbReference type="SAM" id="MobiDB-lite"/>
    </source>
</evidence>